<dbReference type="AlphaFoldDB" id="A0A078AQK3"/>
<evidence type="ECO:0000313" key="2">
    <source>
        <dbReference type="Proteomes" id="UP000039865"/>
    </source>
</evidence>
<gene>
    <name evidence="1" type="primary">Contig9652.g10324</name>
    <name evidence="1" type="ORF">STYLEM_13781</name>
</gene>
<accession>A0A078AQK3</accession>
<reference evidence="1 2" key="1">
    <citation type="submission" date="2014-06" db="EMBL/GenBank/DDBJ databases">
        <authorList>
            <person name="Swart Estienne"/>
        </authorList>
    </citation>
    <scope>NUCLEOTIDE SEQUENCE [LARGE SCALE GENOMIC DNA]</scope>
    <source>
        <strain evidence="1 2">130c</strain>
    </source>
</reference>
<dbReference type="Proteomes" id="UP000039865">
    <property type="component" value="Unassembled WGS sequence"/>
</dbReference>
<evidence type="ECO:0000313" key="1">
    <source>
        <dbReference type="EMBL" id="CDW84715.1"/>
    </source>
</evidence>
<dbReference type="InParanoid" id="A0A078AQK3"/>
<keyword evidence="2" id="KW-1185">Reference proteome</keyword>
<dbReference type="EMBL" id="CCKQ01013090">
    <property type="protein sequence ID" value="CDW84715.1"/>
    <property type="molecule type" value="Genomic_DNA"/>
</dbReference>
<sequence>MAIQNIFQEISQTKLSRTYHKLNQRFKHKSYDKIEKYYIVKLLKQKLQIDRTQDKWDNSIMIITKQYKQNIGPRFLIKFVEEQPILSQYGLNTESSSISYSYSNISSLTFSMSKNQKLETSSMKLKKKTVFAGVLMAISGK</sequence>
<protein>
    <submittedName>
        <fullName evidence="1">Uncharacterized protein</fullName>
    </submittedName>
</protein>
<organism evidence="1 2">
    <name type="scientific">Stylonychia lemnae</name>
    <name type="common">Ciliate</name>
    <dbReference type="NCBI Taxonomy" id="5949"/>
    <lineage>
        <taxon>Eukaryota</taxon>
        <taxon>Sar</taxon>
        <taxon>Alveolata</taxon>
        <taxon>Ciliophora</taxon>
        <taxon>Intramacronucleata</taxon>
        <taxon>Spirotrichea</taxon>
        <taxon>Stichotrichia</taxon>
        <taxon>Sporadotrichida</taxon>
        <taxon>Oxytrichidae</taxon>
        <taxon>Stylonychinae</taxon>
        <taxon>Stylonychia</taxon>
    </lineage>
</organism>
<name>A0A078AQK3_STYLE</name>
<proteinExistence type="predicted"/>